<organism evidence="3 4">
    <name type="scientific">Luteolibacter arcticus</name>
    <dbReference type="NCBI Taxonomy" id="1581411"/>
    <lineage>
        <taxon>Bacteria</taxon>
        <taxon>Pseudomonadati</taxon>
        <taxon>Verrucomicrobiota</taxon>
        <taxon>Verrucomicrobiia</taxon>
        <taxon>Verrucomicrobiales</taxon>
        <taxon>Verrucomicrobiaceae</taxon>
        <taxon>Luteolibacter</taxon>
    </lineage>
</organism>
<dbReference type="InterPro" id="IPR031712">
    <property type="entry name" value="DUF5077"/>
</dbReference>
<evidence type="ECO:0000256" key="1">
    <source>
        <dbReference type="SAM" id="MobiDB-lite"/>
    </source>
</evidence>
<proteinExistence type="predicted"/>
<feature type="region of interest" description="Disordered" evidence="1">
    <location>
        <begin position="1"/>
        <end position="27"/>
    </location>
</feature>
<accession>A0ABT3GLL4</accession>
<dbReference type="InterPro" id="IPR021862">
    <property type="entry name" value="DUF3472"/>
</dbReference>
<dbReference type="EMBL" id="JAPDDT010000007">
    <property type="protein sequence ID" value="MCW1924377.1"/>
    <property type="molecule type" value="Genomic_DNA"/>
</dbReference>
<reference evidence="3 4" key="1">
    <citation type="submission" date="2022-10" db="EMBL/GenBank/DDBJ databases">
        <title>Luteolibacter arcticus strain CCTCC AB 2014275, whole genome shotgun sequencing project.</title>
        <authorList>
            <person name="Zhao G."/>
            <person name="Shen L."/>
        </authorList>
    </citation>
    <scope>NUCLEOTIDE SEQUENCE [LARGE SCALE GENOMIC DNA]</scope>
    <source>
        <strain evidence="3 4">CCTCC AB 2014275</strain>
    </source>
</reference>
<dbReference type="Pfam" id="PF11958">
    <property type="entry name" value="DUF3472"/>
    <property type="match status" value="1"/>
</dbReference>
<sequence>MAVVEVPAFTSFSSPEPNKGADRGRDGEITRWEEKTKLHWYGQIAAKGSLDLSLNLAGELPAGARLKLTVSAQDGSSKGRAVEGKATGELVAFGKVEVSAPGYYRFELEGKGDRLPALKALVLDGPASEGAHFSMVERRNAASIHLGYPVPDEAKEEVEWFYLEVTPKTDPLWSYYMATGWHRGYFGMQVNDPGERRIIFSVWDAGNEAVSRDKVHDEHQVKLLAKGDGVHAGGFGNEGTGGHSHLVYPWKLGDTVHFLMRAQAEGDKTTYTGWFRKSKETQWHLVASFQAPKDGKFLHGLYSFNENFIGSNGDERRVCEFGNGWIRTKSGKWIPLTEARFTHDGHGKSERLDRSAGTIGKRFYLANGGFVEDTNKGAVTKAYDAMKIPAAEGKAPTEAELEKLPMK</sequence>
<protein>
    <submittedName>
        <fullName evidence="3">DUF3472 domain-containing protein</fullName>
    </submittedName>
</protein>
<dbReference type="Proteomes" id="UP001320876">
    <property type="component" value="Unassembled WGS sequence"/>
</dbReference>
<evidence type="ECO:0000313" key="4">
    <source>
        <dbReference type="Proteomes" id="UP001320876"/>
    </source>
</evidence>
<name>A0ABT3GLL4_9BACT</name>
<dbReference type="Pfam" id="PF16871">
    <property type="entry name" value="DUF5077"/>
    <property type="match status" value="1"/>
</dbReference>
<feature type="domain" description="DUF5077" evidence="2">
    <location>
        <begin position="8"/>
        <end position="127"/>
    </location>
</feature>
<gene>
    <name evidence="3" type="ORF">OKA05_17555</name>
</gene>
<comment type="caution">
    <text evidence="3">The sequence shown here is derived from an EMBL/GenBank/DDBJ whole genome shotgun (WGS) entry which is preliminary data.</text>
</comment>
<evidence type="ECO:0000313" key="3">
    <source>
        <dbReference type="EMBL" id="MCW1924377.1"/>
    </source>
</evidence>
<evidence type="ECO:0000259" key="2">
    <source>
        <dbReference type="Pfam" id="PF16871"/>
    </source>
</evidence>
<dbReference type="RefSeq" id="WP_264488486.1">
    <property type="nucleotide sequence ID" value="NZ_JAPDDT010000007.1"/>
</dbReference>
<keyword evidence="4" id="KW-1185">Reference proteome</keyword>